<keyword evidence="1" id="KW-0547">Nucleotide-binding</keyword>
<dbReference type="Pfam" id="PF00271">
    <property type="entry name" value="Helicase_C"/>
    <property type="match status" value="1"/>
</dbReference>
<evidence type="ECO:0000259" key="4">
    <source>
        <dbReference type="PROSITE" id="PS51192"/>
    </source>
</evidence>
<reference evidence="5 6" key="1">
    <citation type="journal article" date="2018" name="Emerg. Microbes Infect.">
        <title>Genomic analysis of oral Campylobacter concisus strains identified a potential bacterial molecular marker associated with active Crohn's disease.</title>
        <authorList>
            <person name="Liu F."/>
            <person name="Ma R."/>
            <person name="Tay C.Y.A."/>
            <person name="Octavia S."/>
            <person name="Lan R."/>
            <person name="Chung H.K.L."/>
            <person name="Riordan S.M."/>
            <person name="Grimm M.C."/>
            <person name="Leong R.W."/>
            <person name="Tanaka M.M."/>
            <person name="Connor S."/>
            <person name="Zhang L."/>
        </authorList>
    </citation>
    <scope>NUCLEOTIDE SEQUENCE [LARGE SCALE GENOMIC DNA]</scope>
    <source>
        <strain evidence="5 6">P1CDO2</strain>
    </source>
</reference>
<feature type="domain" description="Helicase ATP-binding" evidence="4">
    <location>
        <begin position="41"/>
        <end position="189"/>
    </location>
</feature>
<dbReference type="InterPro" id="IPR011545">
    <property type="entry name" value="DEAD/DEAH_box_helicase_dom"/>
</dbReference>
<dbReference type="InterPro" id="IPR001650">
    <property type="entry name" value="Helicase_C-like"/>
</dbReference>
<dbReference type="Proteomes" id="UP000594508">
    <property type="component" value="Chromosome"/>
</dbReference>
<evidence type="ECO:0000313" key="5">
    <source>
        <dbReference type="EMBL" id="QPH90169.1"/>
    </source>
</evidence>
<evidence type="ECO:0000256" key="1">
    <source>
        <dbReference type="ARBA" id="ARBA00022741"/>
    </source>
</evidence>
<proteinExistence type="predicted"/>
<dbReference type="InterPro" id="IPR014001">
    <property type="entry name" value="Helicase_ATP-bd"/>
</dbReference>
<dbReference type="EMBL" id="CP060707">
    <property type="protein sequence ID" value="QPH90169.1"/>
    <property type="molecule type" value="Genomic_DNA"/>
</dbReference>
<dbReference type="GO" id="GO:0005524">
    <property type="term" value="F:ATP binding"/>
    <property type="evidence" value="ECO:0007669"/>
    <property type="project" value="UniProtKB-KW"/>
</dbReference>
<dbReference type="PANTHER" id="PTHR45766:SF6">
    <property type="entry name" value="SWI_SNF-RELATED MATRIX-ASSOCIATED ACTIN-DEPENDENT REGULATOR OF CHROMATIN SUBFAMILY A-LIKE PROTEIN 1"/>
    <property type="match status" value="1"/>
</dbReference>
<dbReference type="PANTHER" id="PTHR45766">
    <property type="entry name" value="DNA ANNEALING HELICASE AND ENDONUCLEASE ZRANB3 FAMILY MEMBER"/>
    <property type="match status" value="1"/>
</dbReference>
<dbReference type="PROSITE" id="PS51192">
    <property type="entry name" value="HELICASE_ATP_BIND_1"/>
    <property type="match status" value="1"/>
</dbReference>
<dbReference type="AlphaFoldDB" id="A0A7S9WR46"/>
<dbReference type="GO" id="GO:0004386">
    <property type="term" value="F:helicase activity"/>
    <property type="evidence" value="ECO:0007669"/>
    <property type="project" value="UniProtKB-KW"/>
</dbReference>
<dbReference type="SMART" id="SM00487">
    <property type="entry name" value="DEXDc"/>
    <property type="match status" value="1"/>
</dbReference>
<dbReference type="GO" id="GO:0003676">
    <property type="term" value="F:nucleic acid binding"/>
    <property type="evidence" value="ECO:0007669"/>
    <property type="project" value="InterPro"/>
</dbReference>
<organism evidence="5 6">
    <name type="scientific">Campylobacter concisus</name>
    <dbReference type="NCBI Taxonomy" id="199"/>
    <lineage>
        <taxon>Bacteria</taxon>
        <taxon>Pseudomonadati</taxon>
        <taxon>Campylobacterota</taxon>
        <taxon>Epsilonproteobacteria</taxon>
        <taxon>Campylobacterales</taxon>
        <taxon>Campylobacteraceae</taxon>
        <taxon>Campylobacter</taxon>
    </lineage>
</organism>
<dbReference type="SUPFAM" id="SSF52540">
    <property type="entry name" value="P-loop containing nucleoside triphosphate hydrolases"/>
    <property type="match status" value="2"/>
</dbReference>
<keyword evidence="3" id="KW-0067">ATP-binding</keyword>
<gene>
    <name evidence="5" type="ORF">CVT00_01090</name>
</gene>
<keyword evidence="2" id="KW-0378">Hydrolase</keyword>
<evidence type="ECO:0000313" key="6">
    <source>
        <dbReference type="Proteomes" id="UP000594508"/>
    </source>
</evidence>
<evidence type="ECO:0000256" key="2">
    <source>
        <dbReference type="ARBA" id="ARBA00022801"/>
    </source>
</evidence>
<evidence type="ECO:0000256" key="3">
    <source>
        <dbReference type="ARBA" id="ARBA00022840"/>
    </source>
</evidence>
<dbReference type="RefSeq" id="WP_107915612.1">
    <property type="nucleotide sequence ID" value="NZ_CP060707.1"/>
</dbReference>
<dbReference type="GO" id="GO:0016787">
    <property type="term" value="F:hydrolase activity"/>
    <property type="evidence" value="ECO:0007669"/>
    <property type="project" value="UniProtKB-KW"/>
</dbReference>
<dbReference type="Gene3D" id="3.40.50.300">
    <property type="entry name" value="P-loop containing nucleotide triphosphate hydrolases"/>
    <property type="match status" value="2"/>
</dbReference>
<sequence length="467" mass="53631">MSVLDYESFLRQKEKKINFKSVDIKREDLHSALFEYQKDLVYLALKKGHFAIFAMTGSGKTAMQGEWAYRVWQKEHKPVLIIAPLAVAHQSIDEIKELLGYEVKFCESSEDVINGLNITNYEKLDKFNLYEFVGVVLDESSRIKSYTSKSRDMIIEGFKHTPYKLACSATPSPNDYTELGNHTEFLNVMSLSEMLATYFIHDGSDTSKWILKGHAQKPFWRFVSSWSAFFTKPSDLGYSLDEDSKFKLPPLKMHHIEVEHQPKTSLFATSAQTLSERREAKKESLEDRCEAVANIVNNSDENYLIWCELNDEGKLLKELIAGAVEIKGSDTDEYKAKMMSDFANGKIRVLITKPKIAGFGMNWQKYCKNVIFASLSDSFEGFFQALRRVYRYGQKKEVDCYIVTSEAEINVLANIKRKEDEFLKMVSSVIDETRALVLDEIKQIAQNKTEYKPNIKMALPKFLNHAS</sequence>
<dbReference type="Pfam" id="PF00270">
    <property type="entry name" value="DEAD"/>
    <property type="match status" value="1"/>
</dbReference>
<keyword evidence="5" id="KW-0347">Helicase</keyword>
<accession>A0A7S9WR46</accession>
<name>A0A7S9WR46_9BACT</name>
<protein>
    <submittedName>
        <fullName evidence="5">DEAD/DEAH box helicase</fullName>
    </submittedName>
</protein>
<dbReference type="InterPro" id="IPR027417">
    <property type="entry name" value="P-loop_NTPase"/>
</dbReference>